<reference evidence="3 4" key="1">
    <citation type="submission" date="2019-12" db="EMBL/GenBank/DDBJ databases">
        <title>A genome sequence resource for the geographically widespread anthracnose pathogen Colletotrichum asianum.</title>
        <authorList>
            <person name="Meng Y."/>
        </authorList>
    </citation>
    <scope>NUCLEOTIDE SEQUENCE [LARGE SCALE GENOMIC DNA]</scope>
    <source>
        <strain evidence="3 4">ICMP 18580</strain>
    </source>
</reference>
<dbReference type="CDD" id="cd05233">
    <property type="entry name" value="SDR_c"/>
    <property type="match status" value="1"/>
</dbReference>
<comment type="caution">
    <text evidence="3">The sequence shown here is derived from an EMBL/GenBank/DDBJ whole genome shotgun (WGS) entry which is preliminary data.</text>
</comment>
<name>A0A8H3WB38_9PEZI</name>
<dbReference type="SUPFAM" id="SSF51735">
    <property type="entry name" value="NAD(P)-binding Rossmann-fold domains"/>
    <property type="match status" value="1"/>
</dbReference>
<accession>A0A8H3WB38</accession>
<dbReference type="EMBL" id="WOWK01000035">
    <property type="protein sequence ID" value="KAF0325636.1"/>
    <property type="molecule type" value="Genomic_DNA"/>
</dbReference>
<comment type="similarity">
    <text evidence="1">Belongs to the short-chain dehydrogenases/reductases (SDR) family.</text>
</comment>
<dbReference type="InterPro" id="IPR036291">
    <property type="entry name" value="NAD(P)-bd_dom_sf"/>
</dbReference>
<dbReference type="AlphaFoldDB" id="A0A8H3WB38"/>
<organism evidence="3 4">
    <name type="scientific">Colletotrichum asianum</name>
    <dbReference type="NCBI Taxonomy" id="702518"/>
    <lineage>
        <taxon>Eukaryota</taxon>
        <taxon>Fungi</taxon>
        <taxon>Dikarya</taxon>
        <taxon>Ascomycota</taxon>
        <taxon>Pezizomycotina</taxon>
        <taxon>Sordariomycetes</taxon>
        <taxon>Hypocreomycetidae</taxon>
        <taxon>Glomerellales</taxon>
        <taxon>Glomerellaceae</taxon>
        <taxon>Colletotrichum</taxon>
        <taxon>Colletotrichum gloeosporioides species complex</taxon>
    </lineage>
</organism>
<dbReference type="PRINTS" id="PR00081">
    <property type="entry name" value="GDHRDH"/>
</dbReference>
<keyword evidence="4" id="KW-1185">Reference proteome</keyword>
<dbReference type="Gene3D" id="3.40.50.720">
    <property type="entry name" value="NAD(P)-binding Rossmann-like Domain"/>
    <property type="match status" value="1"/>
</dbReference>
<keyword evidence="2" id="KW-0560">Oxidoreductase</keyword>
<dbReference type="PANTHER" id="PTHR42901:SF1">
    <property type="entry name" value="ALCOHOL DEHYDROGENASE"/>
    <property type="match status" value="1"/>
</dbReference>
<evidence type="ECO:0000256" key="1">
    <source>
        <dbReference type="ARBA" id="ARBA00006484"/>
    </source>
</evidence>
<dbReference type="PANTHER" id="PTHR42901">
    <property type="entry name" value="ALCOHOL DEHYDROGENASE"/>
    <property type="match status" value="1"/>
</dbReference>
<protein>
    <recommendedName>
        <fullName evidence="5">Short chain dehydrogenase</fullName>
    </recommendedName>
</protein>
<dbReference type="Proteomes" id="UP000434172">
    <property type="component" value="Unassembled WGS sequence"/>
</dbReference>
<evidence type="ECO:0000313" key="3">
    <source>
        <dbReference type="EMBL" id="KAF0325636.1"/>
    </source>
</evidence>
<sequence>MDTLFAKTAGQDGSTFTKTAHKTTYPTIDPVRPELSQAGRTVVITGGSAGIGFAIAQGFAQAGAKHIIILGRRQNVLDEAVSQLHKEYPCVKVEGRQSDVADLDETDALWKSFENDGIFVDVLVLNAAIVSAGSPILELGRDEVWSQYLVNVRSHLDFTERFYKQKTGENRQKVWFMRLPFLVSVSTEATHNFPRAALWPAYSTTKNAGTMLLQRIANDTPVEKMQIINFHPGVVYTDIFKSYVPRDIYPFDDEKLGGHFAVWAASDEARFLHGRFVWAAWDIDELRTGDIRRNIENNPEFLKVGIVGLQQ</sequence>
<evidence type="ECO:0000256" key="2">
    <source>
        <dbReference type="ARBA" id="ARBA00023002"/>
    </source>
</evidence>
<dbReference type="GO" id="GO:0016491">
    <property type="term" value="F:oxidoreductase activity"/>
    <property type="evidence" value="ECO:0007669"/>
    <property type="project" value="UniProtKB-KW"/>
</dbReference>
<dbReference type="Pfam" id="PF00106">
    <property type="entry name" value="adh_short"/>
    <property type="match status" value="1"/>
</dbReference>
<dbReference type="OrthoDB" id="1933717at2759"/>
<dbReference type="InterPro" id="IPR002347">
    <property type="entry name" value="SDR_fam"/>
</dbReference>
<proteinExistence type="inferred from homology"/>
<gene>
    <name evidence="3" type="ORF">GQ607_007078</name>
</gene>
<evidence type="ECO:0008006" key="5">
    <source>
        <dbReference type="Google" id="ProtNLM"/>
    </source>
</evidence>
<evidence type="ECO:0000313" key="4">
    <source>
        <dbReference type="Proteomes" id="UP000434172"/>
    </source>
</evidence>